<organism evidence="1 2">
    <name type="scientific">Phormidium nigroviride PCC 7112</name>
    <dbReference type="NCBI Taxonomy" id="179408"/>
    <lineage>
        <taxon>Bacteria</taxon>
        <taxon>Bacillati</taxon>
        <taxon>Cyanobacteriota</taxon>
        <taxon>Cyanophyceae</taxon>
        <taxon>Oscillatoriophycideae</taxon>
        <taxon>Oscillatoriales</taxon>
        <taxon>Oscillatoriaceae</taxon>
        <taxon>Phormidium</taxon>
    </lineage>
</organism>
<dbReference type="AlphaFoldDB" id="K9VLL5"/>
<name>K9VLL5_9CYAN</name>
<evidence type="ECO:0000313" key="1">
    <source>
        <dbReference type="EMBL" id="AFZ08095.1"/>
    </source>
</evidence>
<keyword evidence="2" id="KW-1185">Reference proteome</keyword>
<dbReference type="Proteomes" id="UP000010478">
    <property type="component" value="Chromosome"/>
</dbReference>
<proteinExistence type="predicted"/>
<accession>K9VLL5</accession>
<sequence length="36" mass="4410">MLVFEAKLEGKNEQYERLDEAIRTARFIRVRRESRV</sequence>
<evidence type="ECO:0008006" key="3">
    <source>
        <dbReference type="Google" id="ProtNLM"/>
    </source>
</evidence>
<reference evidence="1 2" key="1">
    <citation type="submission" date="2012-05" db="EMBL/GenBank/DDBJ databases">
        <title>Finished chromosome of genome of Oscillatoria sp. PCC 7112.</title>
        <authorList>
            <consortium name="US DOE Joint Genome Institute"/>
            <person name="Gugger M."/>
            <person name="Coursin T."/>
            <person name="Rippka R."/>
            <person name="Tandeau De Marsac N."/>
            <person name="Huntemann M."/>
            <person name="Wei C.-L."/>
            <person name="Han J."/>
            <person name="Detter J.C."/>
            <person name="Han C."/>
            <person name="Tapia R."/>
            <person name="Davenport K."/>
            <person name="Daligault H."/>
            <person name="Erkkila T."/>
            <person name="Gu W."/>
            <person name="Munk A.C.C."/>
            <person name="Teshima H."/>
            <person name="Xu Y."/>
            <person name="Chain P."/>
            <person name="Chen A."/>
            <person name="Krypides N."/>
            <person name="Mavromatis K."/>
            <person name="Markowitz V."/>
            <person name="Szeto E."/>
            <person name="Ivanova N."/>
            <person name="Mikhailova N."/>
            <person name="Ovchinnikova G."/>
            <person name="Pagani I."/>
            <person name="Pati A."/>
            <person name="Goodwin L."/>
            <person name="Peters L."/>
            <person name="Pitluck S."/>
            <person name="Woyke T."/>
            <person name="Kerfeld C."/>
        </authorList>
    </citation>
    <scope>NUCLEOTIDE SEQUENCE [LARGE SCALE GENOMIC DNA]</scope>
    <source>
        <strain evidence="1 2">PCC 7112</strain>
    </source>
</reference>
<dbReference type="EMBL" id="CP003614">
    <property type="protein sequence ID" value="AFZ08095.1"/>
    <property type="molecule type" value="Genomic_DNA"/>
</dbReference>
<dbReference type="HOGENOM" id="CLU_3357402_0_0_3"/>
<evidence type="ECO:0000313" key="2">
    <source>
        <dbReference type="Proteomes" id="UP000010478"/>
    </source>
</evidence>
<dbReference type="KEGG" id="oni:Osc7112_3749"/>
<protein>
    <recommendedName>
        <fullName evidence="3">Transposase</fullName>
    </recommendedName>
</protein>
<gene>
    <name evidence="1" type="ORF">Osc7112_3749</name>
</gene>